<evidence type="ECO:0000313" key="2">
    <source>
        <dbReference type="Proteomes" id="UP000192288"/>
    </source>
</evidence>
<dbReference type="Proteomes" id="UP000192288">
    <property type="component" value="Unassembled WGS sequence"/>
</dbReference>
<protein>
    <submittedName>
        <fullName evidence="1">Uncharacterized protein</fullName>
    </submittedName>
</protein>
<reference evidence="1 2" key="1">
    <citation type="journal article" date="2017" name="Front. Microbiol.">
        <title>Genomic Characterization of Dairy Associated Leuconostoc Species and Diversity of Leuconostocs in Undefined Mixed Mesophilic Starter Cultures.</title>
        <authorList>
            <person name="Frantzen C.A."/>
            <person name="Kot W."/>
            <person name="Pedersen T.B."/>
            <person name="Ardo Y.M."/>
            <person name="Broadbent J.R."/>
            <person name="Neve H."/>
            <person name="Hansen L.H."/>
            <person name="Dal Bello F."/>
            <person name="Ostlie H.M."/>
            <person name="Kleppen H.P."/>
            <person name="Vogensen F.K."/>
            <person name="Holo H."/>
        </authorList>
    </citation>
    <scope>NUCLEOTIDE SEQUENCE [LARGE SCALE GENOMIC DNA]</scope>
    <source>
        <strain evidence="1 2">LMGCF08</strain>
    </source>
</reference>
<organism evidence="1 2">
    <name type="scientific">Leuconostoc pseudomesenteroides</name>
    <dbReference type="NCBI Taxonomy" id="33968"/>
    <lineage>
        <taxon>Bacteria</taxon>
        <taxon>Bacillati</taxon>
        <taxon>Bacillota</taxon>
        <taxon>Bacilli</taxon>
        <taxon>Lactobacillales</taxon>
        <taxon>Lactobacillaceae</taxon>
        <taxon>Leuconostoc</taxon>
    </lineage>
</organism>
<name>A0A1X0VDD3_LEUPS</name>
<sequence>MKKTVIILVTITILLIPITHKVCGAVANDALPKPHAVGKGNMYYLSYDESVRYAKNFDNHSQGVNLFGMDLIQLINNVSGANTLKYRAQMAVANGFGVCWRSGSCTKGDKYWYCNDCWPNPQAACHKPSIRFPKNGVSVVWDSTVPHYSVSTAFYGGWSCEITQASTMVLSGLALEKGISKY</sequence>
<comment type="caution">
    <text evidence="1">The sequence shown here is derived from an EMBL/GenBank/DDBJ whole genome shotgun (WGS) entry which is preliminary data.</text>
</comment>
<accession>A0A1X0VDD3</accession>
<dbReference type="EMBL" id="MPLS01000016">
    <property type="protein sequence ID" value="ORI97710.1"/>
    <property type="molecule type" value="Genomic_DNA"/>
</dbReference>
<dbReference type="STRING" id="33968.BMS77_06140"/>
<gene>
    <name evidence="1" type="ORF">BMR96_05585</name>
</gene>
<dbReference type="AlphaFoldDB" id="A0A1X0VDD3"/>
<dbReference type="RefSeq" id="WP_036066453.1">
    <property type="nucleotide sequence ID" value="NZ_MPLS01000016.1"/>
</dbReference>
<evidence type="ECO:0000313" key="1">
    <source>
        <dbReference type="EMBL" id="ORI97710.1"/>
    </source>
</evidence>
<proteinExistence type="predicted"/>